<dbReference type="Gene3D" id="3.30.420.10">
    <property type="entry name" value="Ribonuclease H-like superfamily/Ribonuclease H"/>
    <property type="match status" value="1"/>
</dbReference>
<reference evidence="1 2" key="2">
    <citation type="submission" date="2017-09" db="EMBL/GenBank/DDBJ databases">
        <title>Extensive intraspecific genome diversity in a model arbuscular mycorrhizal fungus.</title>
        <authorList>
            <person name="Chen E.C."/>
            <person name="Morin E."/>
            <person name="Beaudet D."/>
            <person name="Noel J."/>
            <person name="Ndikumana S."/>
            <person name="Charron P."/>
            <person name="St-Onge C."/>
            <person name="Giorgi J."/>
            <person name="Grigoriev I.V."/>
            <person name="Roux C."/>
            <person name="Martin F.M."/>
            <person name="Corradi N."/>
        </authorList>
    </citation>
    <scope>NUCLEOTIDE SEQUENCE [LARGE SCALE GENOMIC DNA]</scope>
    <source>
        <strain evidence="1 2">A5</strain>
    </source>
</reference>
<dbReference type="AlphaFoldDB" id="A0A2N0NRZ5"/>
<protein>
    <submittedName>
        <fullName evidence="1">Uncharacterized protein</fullName>
    </submittedName>
</protein>
<comment type="caution">
    <text evidence="1">The sequence shown here is derived from an EMBL/GenBank/DDBJ whole genome shotgun (WGS) entry which is preliminary data.</text>
</comment>
<evidence type="ECO:0000313" key="1">
    <source>
        <dbReference type="EMBL" id="PKB97370.1"/>
    </source>
</evidence>
<dbReference type="PANTHER" id="PTHR35871">
    <property type="entry name" value="EXPRESSED PROTEIN"/>
    <property type="match status" value="1"/>
</dbReference>
<sequence length="498" mass="58444">MVFVDGGVWKARQIRNWANYWLLHNALPISYQGKHQKTIRLIDDEDVAEECHAWIRDQNYKVMPIKFKEFIEHNLLAKLEINKKKTINISTAVRWLHILGYTKQRQKQGIFYDGHERADVVQYRNDFLKQIFEYERLMSRYEGENMDRILPDLAEGEKEHILVTHDECIFYSNDGLRGVWAKNGELPLRKKGNGKSIMISEFLTEVDGRLKLKPENIEQYPNVPVEAREYLEPGKDREGYWTAENVIEQIKIKAIPIFEVLYPNCIGIFAFDNSSNHAIFAKDALVAKKMNLKPGGLQPKMRDTYWGPDNQLQSMVFSDDHPNEKLRSQPKGLRQILQERKKWPNGGLMLECKECKEKNDDENRINCCARRVMSLEPDFLAQKGAIAEIIEKAGHKCIFYPKFHCELNFIERYWGAAKRHARENCNYSWVGLKQIVPQSLESVSLITIRRFARKAWRYMSLYQKGIGGKLAEYAVKKYRSHRRIPDEVIEELNQIKFD</sequence>
<dbReference type="Proteomes" id="UP000232722">
    <property type="component" value="Unassembled WGS sequence"/>
</dbReference>
<organism evidence="1 2">
    <name type="scientific">Rhizophagus irregularis</name>
    <dbReference type="NCBI Taxonomy" id="588596"/>
    <lineage>
        <taxon>Eukaryota</taxon>
        <taxon>Fungi</taxon>
        <taxon>Fungi incertae sedis</taxon>
        <taxon>Mucoromycota</taxon>
        <taxon>Glomeromycotina</taxon>
        <taxon>Glomeromycetes</taxon>
        <taxon>Glomerales</taxon>
        <taxon>Glomeraceae</taxon>
        <taxon>Rhizophagus</taxon>
    </lineage>
</organism>
<dbReference type="VEuPathDB" id="FungiDB:RhiirFUN_003427"/>
<dbReference type="GO" id="GO:0003676">
    <property type="term" value="F:nucleic acid binding"/>
    <property type="evidence" value="ECO:0007669"/>
    <property type="project" value="InterPro"/>
</dbReference>
<dbReference type="InterPro" id="IPR036397">
    <property type="entry name" value="RNaseH_sf"/>
</dbReference>
<dbReference type="VEuPathDB" id="FungiDB:FUN_020460"/>
<name>A0A2N0NRZ5_9GLOM</name>
<dbReference type="PANTHER" id="PTHR35871:SF1">
    <property type="entry name" value="CXC1-LIKE CYSTEINE CLUSTER ASSOCIATED WITH KDZ TRANSPOSASES DOMAIN-CONTAINING PROTEIN"/>
    <property type="match status" value="1"/>
</dbReference>
<gene>
    <name evidence="1" type="ORF">RhiirA5_318863</name>
</gene>
<evidence type="ECO:0000313" key="2">
    <source>
        <dbReference type="Proteomes" id="UP000232722"/>
    </source>
</evidence>
<accession>A0A2N0NRZ5</accession>
<reference evidence="1 2" key="1">
    <citation type="submission" date="2016-04" db="EMBL/GenBank/DDBJ databases">
        <title>Genome analyses suggest a sexual origin of heterokaryosis in a supposedly ancient asexual fungus.</title>
        <authorList>
            <person name="Ropars J."/>
            <person name="Sedzielewska K."/>
            <person name="Noel J."/>
            <person name="Charron P."/>
            <person name="Farinelli L."/>
            <person name="Marton T."/>
            <person name="Kruger M."/>
            <person name="Pelin A."/>
            <person name="Brachmann A."/>
            <person name="Corradi N."/>
        </authorList>
    </citation>
    <scope>NUCLEOTIDE SEQUENCE [LARGE SCALE GENOMIC DNA]</scope>
    <source>
        <strain evidence="1 2">A5</strain>
    </source>
</reference>
<proteinExistence type="predicted"/>
<dbReference type="VEuPathDB" id="FungiDB:RhiirA1_476236"/>
<dbReference type="EMBL" id="LLXJ01003245">
    <property type="protein sequence ID" value="PKB97370.1"/>
    <property type="molecule type" value="Genomic_DNA"/>
</dbReference>